<dbReference type="GO" id="GO:0015074">
    <property type="term" value="P:DNA integration"/>
    <property type="evidence" value="ECO:0007669"/>
    <property type="project" value="InterPro"/>
</dbReference>
<feature type="domain" description="Integrase catalytic" evidence="2">
    <location>
        <begin position="1"/>
        <end position="71"/>
    </location>
</feature>
<dbReference type="GO" id="GO:0003676">
    <property type="term" value="F:nucleic acid binding"/>
    <property type="evidence" value="ECO:0007669"/>
    <property type="project" value="InterPro"/>
</dbReference>
<dbReference type="InterPro" id="IPR036397">
    <property type="entry name" value="RNaseH_sf"/>
</dbReference>
<comment type="similarity">
    <text evidence="1">Belongs to the transposase IS21/IS408/IS1162 family.</text>
</comment>
<dbReference type="PROSITE" id="PS50994">
    <property type="entry name" value="INTEGRASE"/>
    <property type="match status" value="1"/>
</dbReference>
<dbReference type="InterPro" id="IPR054353">
    <property type="entry name" value="IstA-like_C"/>
</dbReference>
<comment type="caution">
    <text evidence="3">The sequence shown here is derived from an EMBL/GenBank/DDBJ whole genome shotgun (WGS) entry which is preliminary data.</text>
</comment>
<dbReference type="Gene3D" id="3.30.420.10">
    <property type="entry name" value="Ribonuclease H-like superfamily/Ribonuclease H"/>
    <property type="match status" value="1"/>
</dbReference>
<dbReference type="AlphaFoldDB" id="A0A7X0P6Q7"/>
<dbReference type="InterPro" id="IPR001584">
    <property type="entry name" value="Integrase_cat-core"/>
</dbReference>
<dbReference type="Proteomes" id="UP000565579">
    <property type="component" value="Unassembled WGS sequence"/>
</dbReference>
<keyword evidence="4" id="KW-1185">Reference proteome</keyword>
<accession>A0A7X0P6Q7</accession>
<evidence type="ECO:0000313" key="4">
    <source>
        <dbReference type="Proteomes" id="UP000565579"/>
    </source>
</evidence>
<gene>
    <name evidence="3" type="ORF">HD593_011095</name>
</gene>
<dbReference type="PANTHER" id="PTHR35004">
    <property type="entry name" value="TRANSPOSASE RV3428C-RELATED"/>
    <property type="match status" value="1"/>
</dbReference>
<sequence length="193" mass="21172">MRILQCRPGDPEAKGLVERANGYLETSFLPGRTFTGPDDFNAQLEPWLQRANQRPHRRLGCRPVDRIAVDRAAMVALPPVAPIVGWCTATRLARDHYVRLASNDYSVHPSAIGRLVEVVADLEQVTVTCAGQVVARHQRCWDVHQTLTDPAHAQAAAALRAIRLQPVAAPVDTEVEQRSLSDYDALLGVEGVA</sequence>
<evidence type="ECO:0000313" key="3">
    <source>
        <dbReference type="EMBL" id="MBB6556300.1"/>
    </source>
</evidence>
<evidence type="ECO:0000259" key="2">
    <source>
        <dbReference type="PROSITE" id="PS50994"/>
    </source>
</evidence>
<dbReference type="PANTHER" id="PTHR35004:SF8">
    <property type="entry name" value="TRANSPOSASE RV3428C-RELATED"/>
    <property type="match status" value="1"/>
</dbReference>
<dbReference type="EMBL" id="JACHMI010000001">
    <property type="protein sequence ID" value="MBB6556300.1"/>
    <property type="molecule type" value="Genomic_DNA"/>
</dbReference>
<proteinExistence type="inferred from homology"/>
<evidence type="ECO:0000256" key="1">
    <source>
        <dbReference type="ARBA" id="ARBA00009277"/>
    </source>
</evidence>
<dbReference type="InterPro" id="IPR012337">
    <property type="entry name" value="RNaseH-like_sf"/>
</dbReference>
<organism evidence="3 4">
    <name type="scientific">Nonomuraea rubra</name>
    <dbReference type="NCBI Taxonomy" id="46180"/>
    <lineage>
        <taxon>Bacteria</taxon>
        <taxon>Bacillati</taxon>
        <taxon>Actinomycetota</taxon>
        <taxon>Actinomycetes</taxon>
        <taxon>Streptosporangiales</taxon>
        <taxon>Streptosporangiaceae</taxon>
        <taxon>Nonomuraea</taxon>
    </lineage>
</organism>
<name>A0A7X0P6Q7_9ACTN</name>
<protein>
    <submittedName>
        <fullName evidence="3">Transposase</fullName>
    </submittedName>
</protein>
<dbReference type="Pfam" id="PF13683">
    <property type="entry name" value="rve_3"/>
    <property type="match status" value="1"/>
</dbReference>
<dbReference type="Pfam" id="PF22483">
    <property type="entry name" value="Mu-transpos_C_2"/>
    <property type="match status" value="1"/>
</dbReference>
<dbReference type="SUPFAM" id="SSF53098">
    <property type="entry name" value="Ribonuclease H-like"/>
    <property type="match status" value="1"/>
</dbReference>
<reference evidence="3 4" key="1">
    <citation type="submission" date="2020-08" db="EMBL/GenBank/DDBJ databases">
        <title>Sequencing the genomes of 1000 actinobacteria strains.</title>
        <authorList>
            <person name="Klenk H.-P."/>
        </authorList>
    </citation>
    <scope>NUCLEOTIDE SEQUENCE [LARGE SCALE GENOMIC DNA]</scope>
    <source>
        <strain evidence="3 4">DSM 43768</strain>
    </source>
</reference>